<evidence type="ECO:0000259" key="7">
    <source>
        <dbReference type="Pfam" id="PF01583"/>
    </source>
</evidence>
<proteinExistence type="inferred from homology"/>
<keyword evidence="9" id="KW-1185">Reference proteome</keyword>
<protein>
    <recommendedName>
        <fullName evidence="2 6">Adenylyl-sulfate kinase</fullName>
        <ecNumber evidence="2 6">2.7.1.25</ecNumber>
    </recommendedName>
</protein>
<dbReference type="CDD" id="cd02027">
    <property type="entry name" value="APSK"/>
    <property type="match status" value="1"/>
</dbReference>
<comment type="similarity">
    <text evidence="6">Belongs to the APS kinase family.</text>
</comment>
<feature type="domain" description="APS kinase" evidence="7">
    <location>
        <begin position="27"/>
        <end position="175"/>
    </location>
</feature>
<dbReference type="Gene3D" id="3.40.50.300">
    <property type="entry name" value="P-loop containing nucleotide triphosphate hydrolases"/>
    <property type="match status" value="1"/>
</dbReference>
<comment type="catalytic activity">
    <reaction evidence="1 6">
        <text>adenosine 5'-phosphosulfate + ATP = 3'-phosphoadenylyl sulfate + ADP + H(+)</text>
        <dbReference type="Rhea" id="RHEA:24152"/>
        <dbReference type="ChEBI" id="CHEBI:15378"/>
        <dbReference type="ChEBI" id="CHEBI:30616"/>
        <dbReference type="ChEBI" id="CHEBI:58243"/>
        <dbReference type="ChEBI" id="CHEBI:58339"/>
        <dbReference type="ChEBI" id="CHEBI:456216"/>
        <dbReference type="EC" id="2.7.1.25"/>
    </reaction>
</comment>
<evidence type="ECO:0000256" key="2">
    <source>
        <dbReference type="ARBA" id="ARBA00012121"/>
    </source>
</evidence>
<gene>
    <name evidence="8" type="primary">cysC</name>
    <name evidence="8" type="ORF">AB6M95_06185</name>
</gene>
<dbReference type="EMBL" id="JBGLYH010000012">
    <property type="protein sequence ID" value="MEZ7196331.1"/>
    <property type="molecule type" value="Genomic_DNA"/>
</dbReference>
<reference evidence="8 9" key="1">
    <citation type="submission" date="2024-08" db="EMBL/GenBank/DDBJ databases">
        <title>Sulfate-reducing bacteria isolated from formation water of the oil field in Kazakhstan and description of Pseudodesulfovibrio sp.</title>
        <authorList>
            <person name="Bidzhieva S.K."/>
            <person name="Tourova T.P."/>
            <person name="Grouzdev D.S."/>
            <person name="Beletsky A.V."/>
            <person name="Sokolova D.S."/>
            <person name="Samigullina S.R."/>
            <person name="Poltaraus A.B."/>
            <person name="Avtukh A.N."/>
            <person name="Tereshina V.M."/>
            <person name="Zhaparov N.S."/>
            <person name="Mardanov A.V."/>
            <person name="Nazina T.N."/>
        </authorList>
    </citation>
    <scope>NUCLEOTIDE SEQUENCE [LARGE SCALE GENOMIC DNA]</scope>
    <source>
        <strain evidence="8 9">9FUS</strain>
    </source>
</reference>
<evidence type="ECO:0000256" key="4">
    <source>
        <dbReference type="ARBA" id="ARBA00022741"/>
    </source>
</evidence>
<dbReference type="NCBIfam" id="TIGR00455">
    <property type="entry name" value="apsK"/>
    <property type="match status" value="1"/>
</dbReference>
<keyword evidence="3 6" id="KW-0808">Transferase</keyword>
<dbReference type="PANTHER" id="PTHR42700">
    <property type="entry name" value="SULFATE ADENYLYLTRANSFERASE"/>
    <property type="match status" value="1"/>
</dbReference>
<evidence type="ECO:0000256" key="5">
    <source>
        <dbReference type="ARBA" id="ARBA00022840"/>
    </source>
</evidence>
<dbReference type="Proteomes" id="UP001568698">
    <property type="component" value="Unassembled WGS sequence"/>
</dbReference>
<evidence type="ECO:0000313" key="8">
    <source>
        <dbReference type="EMBL" id="MEZ7196331.1"/>
    </source>
</evidence>
<comment type="caution">
    <text evidence="8">The sequence shown here is derived from an EMBL/GenBank/DDBJ whole genome shotgun (WGS) entry which is preliminary data.</text>
</comment>
<keyword evidence="5 6" id="KW-0067">ATP-binding</keyword>
<keyword evidence="6 8" id="KW-0418">Kinase</keyword>
<dbReference type="InterPro" id="IPR027417">
    <property type="entry name" value="P-loop_NTPase"/>
</dbReference>
<dbReference type="RefSeq" id="WP_371385926.1">
    <property type="nucleotide sequence ID" value="NZ_JBGLYH010000012.1"/>
</dbReference>
<evidence type="ECO:0000313" key="9">
    <source>
        <dbReference type="Proteomes" id="UP001568698"/>
    </source>
</evidence>
<evidence type="ECO:0000256" key="3">
    <source>
        <dbReference type="ARBA" id="ARBA00022679"/>
    </source>
</evidence>
<accession>A0ABV4K1X7</accession>
<dbReference type="NCBIfam" id="NF003013">
    <property type="entry name" value="PRK03846.1"/>
    <property type="match status" value="1"/>
</dbReference>
<comment type="pathway">
    <text evidence="6">Sulfur metabolism; hydrogen sulfide biosynthesis; sulfite from sulfate: step 2/3.</text>
</comment>
<dbReference type="InterPro" id="IPR050512">
    <property type="entry name" value="Sulf_AdTrans/APS_kinase"/>
</dbReference>
<evidence type="ECO:0000256" key="1">
    <source>
        <dbReference type="ARBA" id="ARBA00001823"/>
    </source>
</evidence>
<dbReference type="Pfam" id="PF01583">
    <property type="entry name" value="APS_kinase"/>
    <property type="match status" value="1"/>
</dbReference>
<organism evidence="8 9">
    <name type="scientific">Pseudodesulfovibrio karagichevae</name>
    <dbReference type="NCBI Taxonomy" id="3239305"/>
    <lineage>
        <taxon>Bacteria</taxon>
        <taxon>Pseudomonadati</taxon>
        <taxon>Thermodesulfobacteriota</taxon>
        <taxon>Desulfovibrionia</taxon>
        <taxon>Desulfovibrionales</taxon>
        <taxon>Desulfovibrionaceae</taxon>
    </lineage>
</organism>
<dbReference type="PANTHER" id="PTHR42700:SF1">
    <property type="entry name" value="SULFATE ADENYLYLTRANSFERASE"/>
    <property type="match status" value="1"/>
</dbReference>
<dbReference type="InterPro" id="IPR002891">
    <property type="entry name" value="APS"/>
</dbReference>
<comment type="function">
    <text evidence="6">Catalyzes the synthesis of activated sulfate.</text>
</comment>
<name>A0ABV4K1X7_9BACT</name>
<dbReference type="SUPFAM" id="SSF52540">
    <property type="entry name" value="P-loop containing nucleoside triphosphate hydrolases"/>
    <property type="match status" value="1"/>
</dbReference>
<keyword evidence="4 6" id="KW-0547">Nucleotide-binding</keyword>
<dbReference type="GO" id="GO:0004020">
    <property type="term" value="F:adenylylsulfate kinase activity"/>
    <property type="evidence" value="ECO:0007669"/>
    <property type="project" value="UniProtKB-EC"/>
</dbReference>
<evidence type="ECO:0000256" key="6">
    <source>
        <dbReference type="RuleBase" id="RU004347"/>
    </source>
</evidence>
<dbReference type="EC" id="2.7.1.25" evidence="2 6"/>
<dbReference type="InterPro" id="IPR059117">
    <property type="entry name" value="APS_kinase_dom"/>
</dbReference>
<sequence length="200" mass="22608">MPSQRHICKYRGNLCRSDREKRNMFRATTLWFSGLSGAGKSTIAHKVEERLFDIGAQVYTFDGDNVRTGLCEDLSFSAEDRKESIRRICEMTKLFMDAGTICLASFITPTHEIQQQLMNAYGPGDFHLIHVDCPIEGCEARDVKGYYKLAKEGVIPNYTGVSSPYEAPLAPALRLRTDRETVEECVDKVVGFLLDKTRLE</sequence>